<gene>
    <name evidence="2" type="ORF">WDU93_09655</name>
</gene>
<organism evidence="2 3">
    <name type="scientific">Microbacterium istanbulense</name>
    <dbReference type="NCBI Taxonomy" id="3122049"/>
    <lineage>
        <taxon>Bacteria</taxon>
        <taxon>Bacillati</taxon>
        <taxon>Actinomycetota</taxon>
        <taxon>Actinomycetes</taxon>
        <taxon>Micrococcales</taxon>
        <taxon>Microbacteriaceae</taxon>
        <taxon>Microbacterium</taxon>
    </lineage>
</organism>
<name>A0ABU8LKV4_9MICO</name>
<comment type="caution">
    <text evidence="2">The sequence shown here is derived from an EMBL/GenBank/DDBJ whole genome shotgun (WGS) entry which is preliminary data.</text>
</comment>
<feature type="region of interest" description="Disordered" evidence="1">
    <location>
        <begin position="192"/>
        <end position="220"/>
    </location>
</feature>
<protein>
    <recommendedName>
        <fullName evidence="4">Helix-turn-helix domain-containing protein</fullName>
    </recommendedName>
</protein>
<sequence>MSETVHSVSRVGLRFPSFSAPKKMGYKPTPKTPVDPSALTAPEFRKFLEYFPDAVLKEYKIPGYAFWGVGMALAQHIDYETGTGSRLSQRAIARISRTGTDTVRRVLEFLKMVGAIEVRDLQRRNGKPSENYNFRKSATVVRVLELADQDYLPERLRSETVPHQVQTVPHQVQTVPHQVQTVPHQAMIRTQDPKIEQGSDRSSPAPVVAQPSARDGAATMDQEEEFDVDAFLEGLVIDL</sequence>
<evidence type="ECO:0000313" key="2">
    <source>
        <dbReference type="EMBL" id="MEJ1091959.1"/>
    </source>
</evidence>
<accession>A0ABU8LKV4</accession>
<evidence type="ECO:0000313" key="3">
    <source>
        <dbReference type="Proteomes" id="UP001366085"/>
    </source>
</evidence>
<dbReference type="EMBL" id="JBBDGN010000008">
    <property type="protein sequence ID" value="MEJ1091959.1"/>
    <property type="molecule type" value="Genomic_DNA"/>
</dbReference>
<keyword evidence="3" id="KW-1185">Reference proteome</keyword>
<dbReference type="RefSeq" id="WP_337319984.1">
    <property type="nucleotide sequence ID" value="NZ_JBBDGN010000008.1"/>
</dbReference>
<proteinExistence type="predicted"/>
<reference evidence="2 3" key="1">
    <citation type="submission" date="2024-02" db="EMBL/GenBank/DDBJ databases">
        <authorList>
            <person name="Saticioglu I.B."/>
        </authorList>
    </citation>
    <scope>NUCLEOTIDE SEQUENCE [LARGE SCALE GENOMIC DNA]</scope>
    <source>
        <strain evidence="2 3">Mu-43</strain>
    </source>
</reference>
<evidence type="ECO:0000256" key="1">
    <source>
        <dbReference type="SAM" id="MobiDB-lite"/>
    </source>
</evidence>
<dbReference type="Proteomes" id="UP001366085">
    <property type="component" value="Unassembled WGS sequence"/>
</dbReference>
<evidence type="ECO:0008006" key="4">
    <source>
        <dbReference type="Google" id="ProtNLM"/>
    </source>
</evidence>